<dbReference type="PANTHER" id="PTHR43767">
    <property type="entry name" value="LONG-CHAIN-FATTY-ACID--COA LIGASE"/>
    <property type="match status" value="1"/>
</dbReference>
<dbReference type="Pfam" id="PF13193">
    <property type="entry name" value="AMP-binding_C"/>
    <property type="match status" value="1"/>
</dbReference>
<feature type="domain" description="AMP-dependent synthetase/ligase" evidence="1">
    <location>
        <begin position="21"/>
        <end position="384"/>
    </location>
</feature>
<reference evidence="3 4" key="1">
    <citation type="submission" date="2020-02" db="EMBL/GenBank/DDBJ databases">
        <title>Whole-genome analyses of novel actinobacteria.</title>
        <authorList>
            <person name="Sahin N."/>
            <person name="Tatar D."/>
        </authorList>
    </citation>
    <scope>NUCLEOTIDE SEQUENCE [LARGE SCALE GENOMIC DNA]</scope>
    <source>
        <strain evidence="3 4">SB3404</strain>
    </source>
</reference>
<dbReference type="InterPro" id="IPR025110">
    <property type="entry name" value="AMP-bd_C"/>
</dbReference>
<gene>
    <name evidence="3" type="ORF">G5C65_00490</name>
</gene>
<sequence>MSGGAAGTGTRPTTLTEAAAHHARHRPDGMAIECQERRVTFRELHERGNRTAHGLLAEGLAPGARVGYLGRDSEYYYEALLACARTGAVLVPVDPRLTEQELAHVLRDSQAALLLAEEDRLEAVDRIRSTLPELRTVLPLCADAPGGGFPGWQAGRPDTDLPGVTRSRDPLVQIYTSGTTGAPKGVVLRQGSFWAVNDLLARHRLDWLDWREDDRSLNLLPGHHIGGPWWFLQGFRAGATNVLVRDFQGQHTLRLIRDSGITTTLMVPAMLQVLLSEPGVSPADFTGLRKVVYGGSPIPESLLRRCLETMRCEFAQIYGLTETCASAVCLPPADHVPGNPRLAAAGRPYPGVAVQIVDDAGNPLPTGQVGEVLIDTPAVMDGYWQRPRESALTVADGWLRTGDAGCVDDDGYLYIRDRIKDVILVAGENVYPAEVENALRMCPAVADAAVVGRPDRVRGEAVHAYVVPRAGDRPDPRELREFLHGRLAEYKMPTAYEFVERLPRNVSGKVLRRALRARD</sequence>
<feature type="domain" description="AMP-binding enzyme C-terminal" evidence="2">
    <location>
        <begin position="434"/>
        <end position="509"/>
    </location>
</feature>
<evidence type="ECO:0000313" key="4">
    <source>
        <dbReference type="Proteomes" id="UP000477722"/>
    </source>
</evidence>
<comment type="caution">
    <text evidence="3">The sequence shown here is derived from an EMBL/GenBank/DDBJ whole genome shotgun (WGS) entry which is preliminary data.</text>
</comment>
<dbReference type="EMBL" id="JAAKZZ010000002">
    <property type="protein sequence ID" value="NGO66863.1"/>
    <property type="molecule type" value="Genomic_DNA"/>
</dbReference>
<organism evidence="3 4">
    <name type="scientific">Streptomyces boncukensis</name>
    <dbReference type="NCBI Taxonomy" id="2711219"/>
    <lineage>
        <taxon>Bacteria</taxon>
        <taxon>Bacillati</taxon>
        <taxon>Actinomycetota</taxon>
        <taxon>Actinomycetes</taxon>
        <taxon>Kitasatosporales</taxon>
        <taxon>Streptomycetaceae</taxon>
        <taxon>Streptomyces</taxon>
    </lineage>
</organism>
<dbReference type="Pfam" id="PF00501">
    <property type="entry name" value="AMP-binding"/>
    <property type="match status" value="1"/>
</dbReference>
<evidence type="ECO:0000259" key="1">
    <source>
        <dbReference type="Pfam" id="PF00501"/>
    </source>
</evidence>
<dbReference type="InterPro" id="IPR042099">
    <property type="entry name" value="ANL_N_sf"/>
</dbReference>
<dbReference type="Gene3D" id="3.30.300.30">
    <property type="match status" value="1"/>
</dbReference>
<proteinExistence type="predicted"/>
<accession>A0A6G4WPC2</accession>
<dbReference type="AlphaFoldDB" id="A0A6G4WPC2"/>
<dbReference type="InterPro" id="IPR050237">
    <property type="entry name" value="ATP-dep_AMP-bd_enzyme"/>
</dbReference>
<dbReference type="NCBIfam" id="NF004837">
    <property type="entry name" value="PRK06187.1"/>
    <property type="match status" value="1"/>
</dbReference>
<name>A0A6G4WPC2_9ACTN</name>
<dbReference type="PANTHER" id="PTHR43767:SF1">
    <property type="entry name" value="NONRIBOSOMAL PEPTIDE SYNTHASE PES1 (EUROFUNG)-RELATED"/>
    <property type="match status" value="1"/>
</dbReference>
<dbReference type="InterPro" id="IPR045851">
    <property type="entry name" value="AMP-bd_C_sf"/>
</dbReference>
<protein>
    <submittedName>
        <fullName evidence="3">Long-chain-fatty-acid--CoA ligase</fullName>
    </submittedName>
</protein>
<evidence type="ECO:0000259" key="2">
    <source>
        <dbReference type="Pfam" id="PF13193"/>
    </source>
</evidence>
<dbReference type="SUPFAM" id="SSF56801">
    <property type="entry name" value="Acetyl-CoA synthetase-like"/>
    <property type="match status" value="1"/>
</dbReference>
<keyword evidence="3" id="KW-0436">Ligase</keyword>
<dbReference type="GO" id="GO:0016878">
    <property type="term" value="F:acid-thiol ligase activity"/>
    <property type="evidence" value="ECO:0007669"/>
    <property type="project" value="UniProtKB-ARBA"/>
</dbReference>
<evidence type="ECO:0000313" key="3">
    <source>
        <dbReference type="EMBL" id="NGO66863.1"/>
    </source>
</evidence>
<dbReference type="InterPro" id="IPR000873">
    <property type="entry name" value="AMP-dep_synth/lig_dom"/>
</dbReference>
<dbReference type="RefSeq" id="WP_165296536.1">
    <property type="nucleotide sequence ID" value="NZ_JAAKZZ010000002.1"/>
</dbReference>
<dbReference type="Gene3D" id="3.40.50.12780">
    <property type="entry name" value="N-terminal domain of ligase-like"/>
    <property type="match status" value="1"/>
</dbReference>
<dbReference type="Proteomes" id="UP000477722">
    <property type="component" value="Unassembled WGS sequence"/>
</dbReference>
<keyword evidence="4" id="KW-1185">Reference proteome</keyword>